<dbReference type="VEuPathDB" id="FungiDB:HpaG807407"/>
<name>M4BLX2_HYAAE</name>
<accession>M4BLX2</accession>
<proteinExistence type="predicted"/>
<dbReference type="EMBL" id="JH598398">
    <property type="status" value="NOT_ANNOTATED_CDS"/>
    <property type="molecule type" value="Genomic_DNA"/>
</dbReference>
<reference evidence="1" key="2">
    <citation type="submission" date="2015-06" db="UniProtKB">
        <authorList>
            <consortium name="EnsemblProtists"/>
        </authorList>
    </citation>
    <scope>IDENTIFICATION</scope>
    <source>
        <strain evidence="1">Emoy2</strain>
    </source>
</reference>
<sequence>MPIIVLLIGDGISAKLPCKPVAGIHLHDVPSSKVVPRDFTYTRRAEGDFNTRKG</sequence>
<dbReference type="Proteomes" id="UP000011713">
    <property type="component" value="Unassembled WGS sequence"/>
</dbReference>
<organism evidence="1 2">
    <name type="scientific">Hyaloperonospora arabidopsidis (strain Emoy2)</name>
    <name type="common">Downy mildew agent</name>
    <name type="synonym">Peronospora arabidopsidis</name>
    <dbReference type="NCBI Taxonomy" id="559515"/>
    <lineage>
        <taxon>Eukaryota</taxon>
        <taxon>Sar</taxon>
        <taxon>Stramenopiles</taxon>
        <taxon>Oomycota</taxon>
        <taxon>Peronosporomycetes</taxon>
        <taxon>Peronosporales</taxon>
        <taxon>Peronosporaceae</taxon>
        <taxon>Hyaloperonospora</taxon>
    </lineage>
</organism>
<dbReference type="InParanoid" id="M4BLX2"/>
<dbReference type="HOGENOM" id="CLU_3054464_0_0_1"/>
<keyword evidence="2" id="KW-1185">Reference proteome</keyword>
<evidence type="ECO:0000313" key="2">
    <source>
        <dbReference type="Proteomes" id="UP000011713"/>
    </source>
</evidence>
<evidence type="ECO:0000313" key="1">
    <source>
        <dbReference type="EnsemblProtists" id="HpaP807407"/>
    </source>
</evidence>
<dbReference type="AlphaFoldDB" id="M4BLX2"/>
<reference evidence="2" key="1">
    <citation type="journal article" date="2010" name="Science">
        <title>Signatures of adaptation to obligate biotrophy in the Hyaloperonospora arabidopsidis genome.</title>
        <authorList>
            <person name="Baxter L."/>
            <person name="Tripathy S."/>
            <person name="Ishaque N."/>
            <person name="Boot N."/>
            <person name="Cabral A."/>
            <person name="Kemen E."/>
            <person name="Thines M."/>
            <person name="Ah-Fong A."/>
            <person name="Anderson R."/>
            <person name="Badejoko W."/>
            <person name="Bittner-Eddy P."/>
            <person name="Boore J.L."/>
            <person name="Chibucos M.C."/>
            <person name="Coates M."/>
            <person name="Dehal P."/>
            <person name="Delehaunty K."/>
            <person name="Dong S."/>
            <person name="Downton P."/>
            <person name="Dumas B."/>
            <person name="Fabro G."/>
            <person name="Fronick C."/>
            <person name="Fuerstenberg S.I."/>
            <person name="Fulton L."/>
            <person name="Gaulin E."/>
            <person name="Govers F."/>
            <person name="Hughes L."/>
            <person name="Humphray S."/>
            <person name="Jiang R.H."/>
            <person name="Judelson H."/>
            <person name="Kamoun S."/>
            <person name="Kyung K."/>
            <person name="Meijer H."/>
            <person name="Minx P."/>
            <person name="Morris P."/>
            <person name="Nelson J."/>
            <person name="Phuntumart V."/>
            <person name="Qutob D."/>
            <person name="Rehmany A."/>
            <person name="Rougon-Cardoso A."/>
            <person name="Ryden P."/>
            <person name="Torto-Alalibo T."/>
            <person name="Studholme D."/>
            <person name="Wang Y."/>
            <person name="Win J."/>
            <person name="Wood J."/>
            <person name="Clifton S.W."/>
            <person name="Rogers J."/>
            <person name="Van den Ackerveken G."/>
            <person name="Jones J.D."/>
            <person name="McDowell J.M."/>
            <person name="Beynon J."/>
            <person name="Tyler B.M."/>
        </authorList>
    </citation>
    <scope>NUCLEOTIDE SEQUENCE [LARGE SCALE GENOMIC DNA]</scope>
    <source>
        <strain evidence="2">Emoy2</strain>
    </source>
</reference>
<protein>
    <submittedName>
        <fullName evidence="1">Uncharacterized protein</fullName>
    </submittedName>
</protein>
<dbReference type="EnsemblProtists" id="HpaT807407">
    <property type="protein sequence ID" value="HpaP807407"/>
    <property type="gene ID" value="HpaG807407"/>
</dbReference>